<evidence type="ECO:0000256" key="1">
    <source>
        <dbReference type="SAM" id="MobiDB-lite"/>
    </source>
</evidence>
<keyword evidence="2" id="KW-0449">Lipoprotein</keyword>
<name>F8CM31_MYXFH</name>
<dbReference type="STRING" id="483219.LILAB_04390"/>
<proteinExistence type="predicted"/>
<reference evidence="2 3" key="1">
    <citation type="journal article" date="2011" name="J. Bacteriol.">
        <title>Genome sequence of the halotolerant marine bacterium Myxococcus fulvus HW-1.</title>
        <authorList>
            <person name="Li Z.F."/>
            <person name="Li X."/>
            <person name="Liu H."/>
            <person name="Liu X."/>
            <person name="Han K."/>
            <person name="Wu Z.H."/>
            <person name="Hu W."/>
            <person name="Li F.F."/>
            <person name="Li Y.Z."/>
        </authorList>
    </citation>
    <scope>NUCLEOTIDE SEQUENCE [LARGE SCALE GENOMIC DNA]</scope>
    <source>
        <strain evidence="3">ATCC BAA-855 / HW-1</strain>
    </source>
</reference>
<dbReference type="eggNOG" id="COG3258">
    <property type="taxonomic scope" value="Bacteria"/>
</dbReference>
<protein>
    <submittedName>
        <fullName evidence="2">Putative lipoprotein</fullName>
    </submittedName>
</protein>
<dbReference type="KEGG" id="mfu:LILAB_04390"/>
<evidence type="ECO:0000313" key="2">
    <source>
        <dbReference type="EMBL" id="AEI62799.1"/>
    </source>
</evidence>
<dbReference type="AlphaFoldDB" id="F8CM31"/>
<evidence type="ECO:0000313" key="3">
    <source>
        <dbReference type="Proteomes" id="UP000000488"/>
    </source>
</evidence>
<feature type="region of interest" description="Disordered" evidence="1">
    <location>
        <begin position="502"/>
        <end position="526"/>
    </location>
</feature>
<dbReference type="EMBL" id="CP002830">
    <property type="protein sequence ID" value="AEI62799.1"/>
    <property type="molecule type" value="Genomic_DNA"/>
</dbReference>
<dbReference type="HOGENOM" id="CLU_029768_0_0_7"/>
<accession>F8CM31</accession>
<dbReference type="Proteomes" id="UP000000488">
    <property type="component" value="Chromosome"/>
</dbReference>
<gene>
    <name evidence="2" type="ordered locus">LILAB_04390</name>
</gene>
<organism evidence="2 3">
    <name type="scientific">Myxococcus fulvus (strain ATCC BAA-855 / HW-1)</name>
    <dbReference type="NCBI Taxonomy" id="483219"/>
    <lineage>
        <taxon>Bacteria</taxon>
        <taxon>Pseudomonadati</taxon>
        <taxon>Myxococcota</taxon>
        <taxon>Myxococcia</taxon>
        <taxon>Myxococcales</taxon>
        <taxon>Cystobacterineae</taxon>
        <taxon>Myxococcaceae</taxon>
        <taxon>Myxococcus</taxon>
    </lineage>
</organism>
<sequence length="526" mass="56056">MSSSQDIVGASLAGVLVVGMGCLRSTEAEPFSATRQALAAAPDRGATAFMAPTPFKCSDSQTIQFGPDVPPEMSGGSQLDANCFAWAEFISLNWPTARVLPDGGAADAGFGTPGDLSPVQWQTYMSAELLFPPDGGAPPPWGTQPEASADCLAEAQVTPEQARRLLPLMMASKFSGEVSGLKRDQAFPARGPAWLGAKNGKNVWYDVRVSQPEYAYVVDAGLYNADNQSAMVDGGTPLNLPASSFSTGMGAIELKAAWMEVPNPADAKWNDYKLAQAVVADPQTQKCRKTTVALVGLHIVHKTASQPTFVWATFEHVNNAPDDGKDAGTTDWNFYNAQCQPQKVQVPARCSADGGTTQVIGCTPNVPPPYYLGEGCPGPKPTQVTRVTAIAPLAQKVNEQVQQQVAQRYPGSVWRNYMLVNTLWSSNPKEDPTKPLKAPLPFSGAMPSADVAIANTTMETYVQRQGPQSQGVSNCIVCHKNATIAGGSPWASDFSFIFKEASAPASSKTEKDAASPQVPRMRRILR</sequence>